<dbReference type="SUPFAM" id="SSF110916">
    <property type="entry name" value="Peptidyl-tRNA hydrolase domain-like"/>
    <property type="match status" value="1"/>
</dbReference>
<keyword evidence="4" id="KW-1185">Reference proteome</keyword>
<reference evidence="3 4" key="1">
    <citation type="submission" date="2019-03" db="EMBL/GenBank/DDBJ databases">
        <title>Genomic Encyclopedia of Type Strains, Phase IV (KMG-IV): sequencing the most valuable type-strain genomes for metagenomic binning, comparative biology and taxonomic classification.</title>
        <authorList>
            <person name="Goeker M."/>
        </authorList>
    </citation>
    <scope>NUCLEOTIDE SEQUENCE [LARGE SCALE GENOMIC DNA]</scope>
    <source>
        <strain evidence="3 4">DSM 18577</strain>
    </source>
</reference>
<sequence length="136" mass="15346">MLLVKPGVSIDEDAIKISQIRSSGPGGQNVNKVASAVELRLDITRSGLSYAQQQRLKNYSDQRITAQAEVVIKAQMHRTYQLNLDDAKKRLVELVAKALHQNKKRKKTKPTKASVRRRLDKKSQRSSKKALRSKVL</sequence>
<accession>A0A4R1KFF0</accession>
<proteinExistence type="predicted"/>
<dbReference type="AlphaFoldDB" id="A0A4R1KFF0"/>
<feature type="domain" description="Prokaryotic-type class I peptide chain release factors" evidence="2">
    <location>
        <begin position="21"/>
        <end position="37"/>
    </location>
</feature>
<dbReference type="Proteomes" id="UP000295565">
    <property type="component" value="Unassembled WGS sequence"/>
</dbReference>
<feature type="compositionally biased region" description="Basic residues" evidence="1">
    <location>
        <begin position="100"/>
        <end position="136"/>
    </location>
</feature>
<dbReference type="GO" id="GO:0043022">
    <property type="term" value="F:ribosome binding"/>
    <property type="evidence" value="ECO:0007669"/>
    <property type="project" value="TreeGrafter"/>
</dbReference>
<dbReference type="InterPro" id="IPR000352">
    <property type="entry name" value="Pep_chain_release_fac_I"/>
</dbReference>
<dbReference type="NCBIfam" id="NF006718">
    <property type="entry name" value="PRK09256.1"/>
    <property type="match status" value="1"/>
</dbReference>
<dbReference type="Pfam" id="PF00472">
    <property type="entry name" value="RF-1"/>
    <property type="match status" value="1"/>
</dbReference>
<dbReference type="PANTHER" id="PTHR47814">
    <property type="entry name" value="PEPTIDYL-TRNA HYDROLASE ARFB"/>
    <property type="match status" value="1"/>
</dbReference>
<evidence type="ECO:0000313" key="4">
    <source>
        <dbReference type="Proteomes" id="UP000295565"/>
    </source>
</evidence>
<dbReference type="Gene3D" id="3.30.160.20">
    <property type="match status" value="1"/>
</dbReference>
<dbReference type="GO" id="GO:0003747">
    <property type="term" value="F:translation release factor activity"/>
    <property type="evidence" value="ECO:0007669"/>
    <property type="project" value="InterPro"/>
</dbReference>
<name>A0A4R1KFF0_9GAMM</name>
<evidence type="ECO:0000256" key="1">
    <source>
        <dbReference type="SAM" id="MobiDB-lite"/>
    </source>
</evidence>
<organism evidence="3 4">
    <name type="scientific">Celerinatantimonas diazotrophica</name>
    <dbReference type="NCBI Taxonomy" id="412034"/>
    <lineage>
        <taxon>Bacteria</taxon>
        <taxon>Pseudomonadati</taxon>
        <taxon>Pseudomonadota</taxon>
        <taxon>Gammaproteobacteria</taxon>
        <taxon>Celerinatantimonadaceae</taxon>
        <taxon>Celerinatantimonas</taxon>
    </lineage>
</organism>
<gene>
    <name evidence="3" type="ORF">EV690_0258</name>
</gene>
<dbReference type="PANTHER" id="PTHR47814:SF1">
    <property type="entry name" value="PEPTIDYL-TRNA HYDROLASE ARFB"/>
    <property type="match status" value="1"/>
</dbReference>
<comment type="caution">
    <text evidence="3">The sequence shown here is derived from an EMBL/GenBank/DDBJ whole genome shotgun (WGS) entry which is preliminary data.</text>
</comment>
<feature type="region of interest" description="Disordered" evidence="1">
    <location>
        <begin position="99"/>
        <end position="136"/>
    </location>
</feature>
<dbReference type="PROSITE" id="PS00745">
    <property type="entry name" value="RF_PROK_I"/>
    <property type="match status" value="1"/>
</dbReference>
<evidence type="ECO:0000313" key="3">
    <source>
        <dbReference type="EMBL" id="TCK63372.1"/>
    </source>
</evidence>
<dbReference type="RefSeq" id="WP_131911129.1">
    <property type="nucleotide sequence ID" value="NZ_OU594967.1"/>
</dbReference>
<dbReference type="GO" id="GO:0004045">
    <property type="term" value="F:peptidyl-tRNA hydrolase activity"/>
    <property type="evidence" value="ECO:0007669"/>
    <property type="project" value="TreeGrafter"/>
</dbReference>
<protein>
    <submittedName>
        <fullName evidence="3">Ribosome-associated protein</fullName>
    </submittedName>
</protein>
<evidence type="ECO:0000259" key="2">
    <source>
        <dbReference type="PROSITE" id="PS00745"/>
    </source>
</evidence>
<dbReference type="EMBL" id="SMGD01000002">
    <property type="protein sequence ID" value="TCK63372.1"/>
    <property type="molecule type" value="Genomic_DNA"/>
</dbReference>
<dbReference type="GO" id="GO:0072344">
    <property type="term" value="P:rescue of stalled ribosome"/>
    <property type="evidence" value="ECO:0007669"/>
    <property type="project" value="TreeGrafter"/>
</dbReference>
<dbReference type="OrthoDB" id="9815709at2"/>